<dbReference type="InterPro" id="IPR026739">
    <property type="entry name" value="AP_beta"/>
</dbReference>
<evidence type="ECO:0000313" key="10">
    <source>
        <dbReference type="Proteomes" id="UP000247498"/>
    </source>
</evidence>
<dbReference type="GO" id="GO:0030131">
    <property type="term" value="C:clathrin adaptor complex"/>
    <property type="evidence" value="ECO:0007669"/>
    <property type="project" value="InterPro"/>
</dbReference>
<feature type="compositionally biased region" description="Low complexity" evidence="7">
    <location>
        <begin position="605"/>
        <end position="627"/>
    </location>
</feature>
<evidence type="ECO:0000259" key="8">
    <source>
        <dbReference type="SMART" id="SM01020"/>
    </source>
</evidence>
<evidence type="ECO:0000256" key="2">
    <source>
        <dbReference type="ARBA" id="ARBA00006613"/>
    </source>
</evidence>
<dbReference type="STRING" id="307507.A0A2V0PND1"/>
<dbReference type="GO" id="GO:0012505">
    <property type="term" value="C:endomembrane system"/>
    <property type="evidence" value="ECO:0007669"/>
    <property type="project" value="UniProtKB-SubCell"/>
</dbReference>
<keyword evidence="4 6" id="KW-0653">Protein transport</keyword>
<keyword evidence="3 6" id="KW-0813">Transport</keyword>
<dbReference type="FunFam" id="1.25.10.10:FF:000002">
    <property type="entry name" value="AP complex subunit beta"/>
    <property type="match status" value="1"/>
</dbReference>
<feature type="region of interest" description="Disordered" evidence="7">
    <location>
        <begin position="602"/>
        <end position="627"/>
    </location>
</feature>
<dbReference type="InterPro" id="IPR011989">
    <property type="entry name" value="ARM-like"/>
</dbReference>
<dbReference type="InterPro" id="IPR015151">
    <property type="entry name" value="B-adaptin_app_sub_C"/>
</dbReference>
<dbReference type="GO" id="GO:0006886">
    <property type="term" value="P:intracellular protein transport"/>
    <property type="evidence" value="ECO:0007669"/>
    <property type="project" value="InterPro"/>
</dbReference>
<evidence type="ECO:0000313" key="9">
    <source>
        <dbReference type="EMBL" id="GBF98625.1"/>
    </source>
</evidence>
<reference evidence="9 10" key="1">
    <citation type="journal article" date="2018" name="Sci. Rep.">
        <title>Raphidocelis subcapitata (=Pseudokirchneriella subcapitata) provides an insight into genome evolution and environmental adaptations in the Sphaeropleales.</title>
        <authorList>
            <person name="Suzuki S."/>
            <person name="Yamaguchi H."/>
            <person name="Nakajima N."/>
            <person name="Kawachi M."/>
        </authorList>
    </citation>
    <scope>NUCLEOTIDE SEQUENCE [LARGE SCALE GENOMIC DNA]</scope>
    <source>
        <strain evidence="9 10">NIES-35</strain>
    </source>
</reference>
<dbReference type="Pfam" id="PF09066">
    <property type="entry name" value="B2-adapt-app_C"/>
    <property type="match status" value="1"/>
</dbReference>
<dbReference type="AlphaFoldDB" id="A0A2V0PND1"/>
<dbReference type="FunFam" id="2.60.40.1150:FF:000002">
    <property type="entry name" value="Beta-adaptin-like protein C"/>
    <property type="match status" value="1"/>
</dbReference>
<evidence type="ECO:0000256" key="6">
    <source>
        <dbReference type="PIRNR" id="PIRNR002291"/>
    </source>
</evidence>
<dbReference type="EMBL" id="BDRX01000130">
    <property type="protein sequence ID" value="GBF98625.1"/>
    <property type="molecule type" value="Genomic_DNA"/>
</dbReference>
<feature type="domain" description="Beta-adaptin appendage C-terminal subdomain" evidence="8">
    <location>
        <begin position="830"/>
        <end position="943"/>
    </location>
</feature>
<dbReference type="PANTHER" id="PTHR11134">
    <property type="entry name" value="ADAPTOR COMPLEX SUBUNIT BETA FAMILY MEMBER"/>
    <property type="match status" value="1"/>
</dbReference>
<proteinExistence type="inferred from homology"/>
<dbReference type="GO" id="GO:0016192">
    <property type="term" value="P:vesicle-mediated transport"/>
    <property type="evidence" value="ECO:0007669"/>
    <property type="project" value="InterPro"/>
</dbReference>
<dbReference type="InterPro" id="IPR016342">
    <property type="entry name" value="AP_complex_bsu_1_2_4"/>
</dbReference>
<dbReference type="InterPro" id="IPR012295">
    <property type="entry name" value="TBP_dom_sf"/>
</dbReference>
<keyword evidence="10" id="KW-1185">Reference proteome</keyword>
<comment type="function">
    <text evidence="6">Subunit of clathrin-associated adaptor protein complex that plays a role in protein sorting in the late-Golgi/trans-Golgi network (TGN) and/or endosomes. The AP complexes mediate both the recruitment of clathrin to membranes and the recognition of sorting signals within the cytosolic tails of transmembrane cargo molecules.</text>
</comment>
<evidence type="ECO:0000256" key="1">
    <source>
        <dbReference type="ARBA" id="ARBA00004308"/>
    </source>
</evidence>
<comment type="caution">
    <text evidence="9">The sequence shown here is derived from an EMBL/GenBank/DDBJ whole genome shotgun (WGS) entry which is preliminary data.</text>
</comment>
<gene>
    <name evidence="9" type="ORF">Rsub_10814</name>
</gene>
<organism evidence="9 10">
    <name type="scientific">Raphidocelis subcapitata</name>
    <dbReference type="NCBI Taxonomy" id="307507"/>
    <lineage>
        <taxon>Eukaryota</taxon>
        <taxon>Viridiplantae</taxon>
        <taxon>Chlorophyta</taxon>
        <taxon>core chlorophytes</taxon>
        <taxon>Chlorophyceae</taxon>
        <taxon>CS clade</taxon>
        <taxon>Sphaeropleales</taxon>
        <taxon>Selenastraceae</taxon>
        <taxon>Raphidocelis</taxon>
    </lineage>
</organism>
<evidence type="ECO:0000256" key="3">
    <source>
        <dbReference type="ARBA" id="ARBA00022448"/>
    </source>
</evidence>
<keyword evidence="5 6" id="KW-0472">Membrane</keyword>
<dbReference type="SUPFAM" id="SSF49348">
    <property type="entry name" value="Clathrin adaptor appendage domain"/>
    <property type="match status" value="1"/>
</dbReference>
<dbReference type="Gene3D" id="1.25.10.10">
    <property type="entry name" value="Leucine-rich Repeat Variant"/>
    <property type="match status" value="1"/>
</dbReference>
<accession>A0A2V0PND1</accession>
<dbReference type="InterPro" id="IPR013041">
    <property type="entry name" value="Clathrin_app_Ig-like_sf"/>
</dbReference>
<comment type="subcellular location">
    <subcellularLocation>
        <location evidence="1">Endomembrane system</location>
    </subcellularLocation>
</comment>
<name>A0A2V0PND1_9CHLO</name>
<dbReference type="SMART" id="SM01020">
    <property type="entry name" value="B2-adapt-app_C"/>
    <property type="match status" value="1"/>
</dbReference>
<comment type="similarity">
    <text evidence="2 6">Belongs to the adaptor complexes large subunit family.</text>
</comment>
<dbReference type="PIRSF" id="PIRSF002291">
    <property type="entry name" value="AP_complex_beta"/>
    <property type="match status" value="1"/>
</dbReference>
<comment type="subunit">
    <text evidence="6">Adaptor protein complexes are heterotetramers composed of two large adaptins (beta-type subunit and alpha-type or delta-type or epsilon-type or gamma-type subunit), a medium adaptin (mu-type subunit) and a small adaptin (sigma-type subunit).</text>
</comment>
<dbReference type="FunCoup" id="A0A2V0PND1">
    <property type="interactions" value="2254"/>
</dbReference>
<dbReference type="SUPFAM" id="SSF55711">
    <property type="entry name" value="Subdomain of clathrin and coatomer appendage domain"/>
    <property type="match status" value="1"/>
</dbReference>
<dbReference type="InterPro" id="IPR009028">
    <property type="entry name" value="Coatomer/calthrin_app_sub_C"/>
</dbReference>
<dbReference type="Proteomes" id="UP000247498">
    <property type="component" value="Unassembled WGS sequence"/>
</dbReference>
<dbReference type="InterPro" id="IPR016024">
    <property type="entry name" value="ARM-type_fold"/>
</dbReference>
<evidence type="ECO:0000256" key="5">
    <source>
        <dbReference type="ARBA" id="ARBA00023136"/>
    </source>
</evidence>
<dbReference type="OrthoDB" id="10254310at2759"/>
<dbReference type="InterPro" id="IPR002553">
    <property type="entry name" value="Clathrin/coatomer_adapt-like_N"/>
</dbReference>
<dbReference type="Pfam" id="PF01602">
    <property type="entry name" value="Adaptin_N"/>
    <property type="match status" value="1"/>
</dbReference>
<dbReference type="Gene3D" id="2.60.40.1150">
    <property type="match status" value="1"/>
</dbReference>
<evidence type="ECO:0000256" key="4">
    <source>
        <dbReference type="ARBA" id="ARBA00022927"/>
    </source>
</evidence>
<dbReference type="GO" id="GO:0030276">
    <property type="term" value="F:clathrin binding"/>
    <property type="evidence" value="ECO:0007669"/>
    <property type="project" value="InterPro"/>
</dbReference>
<dbReference type="SUPFAM" id="SSF48371">
    <property type="entry name" value="ARM repeat"/>
    <property type="match status" value="1"/>
</dbReference>
<dbReference type="Gene3D" id="3.30.310.10">
    <property type="entry name" value="TATA-Binding Protein"/>
    <property type="match status" value="1"/>
</dbReference>
<sequence length="944" mass="100643">MADGKGYFSTTKRGEIHELKEELASLDKLKKKEAVKKVIAAMTVGKDVSMLFPAVVNNMQTEDLELKKLVYLYLINYAKTQPDLAIMAVNTFVKDSQDPNPLIRALAVRTMGCIRVDKITEYLCDPLQRCLKDDDPYVRKTAAVCVAKLFDISPELVEDRGFLDMLREMLSDANPMVVANAIAALSEIQELGGKEVLQITPHTLFKLLAALNECTEWGQVFILDCLAGYDMADPRDAEKIAERVMPRLQHANSAVVLSAVKVIMRAMDSVKNEDLIKAWSKKMAPPLVTLLSSEPEVQYVALRNINLIVQKRPSLLSHEVKVFFCKYNDPLYVKMEKLEVMIRLASEANIDQLKEYAQEVDVDFVRKAVRAIGRCAVSLESAAERCINVLLELIKTRVNYVVQEAVIVIKDIFRRYPNRYESIIATLCDNLESLDEPEAKASMVWIIGEYAERIDNADELLEAFLETFPEETAPVQLQLLTATVKLFLKKPTESAQRMIQLVLSAATTETDNPDLRDRAYVYWRLLSTDPEAAKDVVLAPKPVISDDVSGLEPHVLQQLLAQIGSLASVYQRPADTFVSRQRLAVARADELQAVEHKFVEDDASEGGAAAAQAARDAGSSSGGAPAAAPAPAIDLLGGDLLGDAPEPAPAAAAPAAAAPPAAGLDDLLGGMALGGAPAAAVAAAPAPAPKAADPFDLLGGAPAAAPAAAAPQAPLLLGAEKGKGLTVHGAVVRRGGAPAYELTLHNGAAVPADGFMLQLNSNAFGLAPSNQVVAVGTLVPGAGGSAAVPLAFNPAKVAAGPATSKLQVALKTNQLGVFYWEDALPLPSVLDEAGTIDGNEFLSAWRALPQETTQRLGATVADIDAAKAALGAARLFVLAHRPVPGTGQDALYVTGRITAGTAPTQLLLELRLTRGAPGVDVAFKSGRQDLAPLAFDAVAKALGG</sequence>
<protein>
    <recommendedName>
        <fullName evidence="6">Beta-adaptin-like protein</fullName>
    </recommendedName>
</protein>
<dbReference type="InterPro" id="IPR013037">
    <property type="entry name" value="Clathrin_b-adaptin_app_Ig-like"/>
</dbReference>
<dbReference type="InParanoid" id="A0A2V0PND1"/>
<evidence type="ECO:0000256" key="7">
    <source>
        <dbReference type="SAM" id="MobiDB-lite"/>
    </source>
</evidence>